<name>A0A182U7P3_9DIPT</name>
<feature type="region of interest" description="Disordered" evidence="1">
    <location>
        <begin position="139"/>
        <end position="172"/>
    </location>
</feature>
<keyword evidence="2" id="KW-0812">Transmembrane</keyword>
<dbReference type="Proteomes" id="UP000075902">
    <property type="component" value="Unassembled WGS sequence"/>
</dbReference>
<protein>
    <submittedName>
        <fullName evidence="4">Uncharacterized protein</fullName>
    </submittedName>
</protein>
<feature type="compositionally biased region" description="Acidic residues" evidence="1">
    <location>
        <begin position="237"/>
        <end position="250"/>
    </location>
</feature>
<keyword evidence="2" id="KW-1133">Transmembrane helix</keyword>
<dbReference type="EnsemblMetazoa" id="AMEC015403-RA">
    <property type="protein sequence ID" value="AMEC015403-PA"/>
    <property type="gene ID" value="AMEC015403"/>
</dbReference>
<evidence type="ECO:0000256" key="3">
    <source>
        <dbReference type="SAM" id="SignalP"/>
    </source>
</evidence>
<evidence type="ECO:0000256" key="1">
    <source>
        <dbReference type="SAM" id="MobiDB-lite"/>
    </source>
</evidence>
<keyword evidence="3" id="KW-0732">Signal</keyword>
<feature type="chain" id="PRO_5008137925" evidence="3">
    <location>
        <begin position="17"/>
        <end position="391"/>
    </location>
</feature>
<keyword evidence="5" id="KW-1185">Reference proteome</keyword>
<proteinExistence type="predicted"/>
<feature type="region of interest" description="Disordered" evidence="1">
    <location>
        <begin position="198"/>
        <end position="253"/>
    </location>
</feature>
<evidence type="ECO:0000313" key="5">
    <source>
        <dbReference type="Proteomes" id="UP000075902"/>
    </source>
</evidence>
<reference evidence="5" key="1">
    <citation type="submission" date="2014-01" db="EMBL/GenBank/DDBJ databases">
        <title>The Genome Sequence of Anopheles melas CM1001059_A (V2).</title>
        <authorList>
            <consortium name="The Broad Institute Genomics Platform"/>
            <person name="Neafsey D.E."/>
            <person name="Besansky N."/>
            <person name="Howell P."/>
            <person name="Walton C."/>
            <person name="Young S.K."/>
            <person name="Zeng Q."/>
            <person name="Gargeya S."/>
            <person name="Fitzgerald M."/>
            <person name="Haas B."/>
            <person name="Abouelleil A."/>
            <person name="Allen A.W."/>
            <person name="Alvarado L."/>
            <person name="Arachchi H.M."/>
            <person name="Berlin A.M."/>
            <person name="Chapman S.B."/>
            <person name="Gainer-Dewar J."/>
            <person name="Goldberg J."/>
            <person name="Griggs A."/>
            <person name="Gujja S."/>
            <person name="Hansen M."/>
            <person name="Howarth C."/>
            <person name="Imamovic A."/>
            <person name="Ireland A."/>
            <person name="Larimer J."/>
            <person name="McCowan C."/>
            <person name="Murphy C."/>
            <person name="Pearson M."/>
            <person name="Poon T.W."/>
            <person name="Priest M."/>
            <person name="Roberts A."/>
            <person name="Saif S."/>
            <person name="Shea T."/>
            <person name="Sisk P."/>
            <person name="Sykes S."/>
            <person name="Wortman J."/>
            <person name="Nusbaum C."/>
            <person name="Birren B."/>
        </authorList>
    </citation>
    <scope>NUCLEOTIDE SEQUENCE [LARGE SCALE GENOMIC DNA]</scope>
    <source>
        <strain evidence="5">CM1001059</strain>
    </source>
</reference>
<feature type="region of interest" description="Disordered" evidence="1">
    <location>
        <begin position="353"/>
        <end position="391"/>
    </location>
</feature>
<dbReference type="VEuPathDB" id="VectorBase:AMEC015403"/>
<evidence type="ECO:0000256" key="2">
    <source>
        <dbReference type="SAM" id="Phobius"/>
    </source>
</evidence>
<keyword evidence="2" id="KW-0472">Membrane</keyword>
<accession>A0A182U7P3</accession>
<evidence type="ECO:0000313" key="4">
    <source>
        <dbReference type="EnsemblMetazoa" id="AMEC015403-PA"/>
    </source>
</evidence>
<reference evidence="4" key="2">
    <citation type="submission" date="2020-05" db="UniProtKB">
        <authorList>
            <consortium name="EnsemblMetazoa"/>
        </authorList>
    </citation>
    <scope>IDENTIFICATION</scope>
    <source>
        <strain evidence="4">CM1001059</strain>
    </source>
</reference>
<feature type="transmembrane region" description="Helical" evidence="2">
    <location>
        <begin position="51"/>
        <end position="72"/>
    </location>
</feature>
<sequence length="391" mass="42746">MIAFFFLSLSITLTHHQKQVIDKNWVVDAPTRLPYKAVYFDPSTKEEKTQVVFITLTAIFVIIVVCCLIEVYRSDREYRKRIERQTDEDIIWSKEQAAKMQIETSTTNVKGFSYKSIPSDEKKDNGAKPLVGILKNGSVTAASEKPPPPATVAAAPVESPTQSNGTAETGGIRDSQLLDHELQWESLAAEENEALLKSAQHPTEQQSRHGESNGMGGPRARIANGNHHHHHHRVTDLDDPSDGHEEDSELTDNPVSIQALAPLSSISEVTLNRLDLGDLQLHPSDEFRVKVSFAQNTIITNSHPPNARKTPPKLTLTHPPESLLVDGPATPTATTTAVGPLPVAMMTSTPLTNGLRSRGPRQVSWGPPPPPALISANPLPFKIDETPESPA</sequence>
<dbReference type="AlphaFoldDB" id="A0A182U7P3"/>
<organism evidence="4 5">
    <name type="scientific">Anopheles melas</name>
    <dbReference type="NCBI Taxonomy" id="34690"/>
    <lineage>
        <taxon>Eukaryota</taxon>
        <taxon>Metazoa</taxon>
        <taxon>Ecdysozoa</taxon>
        <taxon>Arthropoda</taxon>
        <taxon>Hexapoda</taxon>
        <taxon>Insecta</taxon>
        <taxon>Pterygota</taxon>
        <taxon>Neoptera</taxon>
        <taxon>Endopterygota</taxon>
        <taxon>Diptera</taxon>
        <taxon>Nematocera</taxon>
        <taxon>Culicoidea</taxon>
        <taxon>Culicidae</taxon>
        <taxon>Anophelinae</taxon>
        <taxon>Anopheles</taxon>
    </lineage>
</organism>
<dbReference type="STRING" id="34690.A0A182U7P3"/>
<feature type="signal peptide" evidence="3">
    <location>
        <begin position="1"/>
        <end position="16"/>
    </location>
</feature>